<dbReference type="Gene3D" id="3.40.309.10">
    <property type="entry name" value="Aldehyde Dehydrogenase, Chain A, domain 2"/>
    <property type="match status" value="1"/>
</dbReference>
<gene>
    <name evidence="7" type="ORF">NWE54_20120</name>
</gene>
<dbReference type="PANTHER" id="PTHR42804">
    <property type="entry name" value="ALDEHYDE DEHYDROGENASE"/>
    <property type="match status" value="1"/>
</dbReference>
<dbReference type="FunFam" id="3.40.605.10:FF:000007">
    <property type="entry name" value="NAD/NADP-dependent betaine aldehyde dehydrogenase"/>
    <property type="match status" value="1"/>
</dbReference>
<dbReference type="EMBL" id="CP102774">
    <property type="protein sequence ID" value="UZF86093.1"/>
    <property type="molecule type" value="Genomic_DNA"/>
</dbReference>
<dbReference type="PANTHER" id="PTHR42804:SF1">
    <property type="entry name" value="ALDEHYDE DEHYDROGENASE-RELATED"/>
    <property type="match status" value="1"/>
</dbReference>
<comment type="similarity">
    <text evidence="1 5">Belongs to the aldehyde dehydrogenase family.</text>
</comment>
<dbReference type="AlphaFoldDB" id="A0A9E7ZJN4"/>
<keyword evidence="2 5" id="KW-0560">Oxidoreductase</keyword>
<dbReference type="PROSITE" id="PS00687">
    <property type="entry name" value="ALDEHYDE_DEHYDR_GLU"/>
    <property type="match status" value="1"/>
</dbReference>
<keyword evidence="3" id="KW-0558">Oxidation</keyword>
<dbReference type="InterPro" id="IPR016163">
    <property type="entry name" value="Ald_DH_C"/>
</dbReference>
<name>A0A9E7ZJN4_9HYPH</name>
<feature type="active site" evidence="4">
    <location>
        <position position="243"/>
    </location>
</feature>
<evidence type="ECO:0000256" key="3">
    <source>
        <dbReference type="ARBA" id="ARBA00023097"/>
    </source>
</evidence>
<dbReference type="Pfam" id="PF00171">
    <property type="entry name" value="Aldedh"/>
    <property type="match status" value="1"/>
</dbReference>
<dbReference type="InterPro" id="IPR016161">
    <property type="entry name" value="Ald_DH/histidinol_DH"/>
</dbReference>
<dbReference type="Gene3D" id="3.40.605.10">
    <property type="entry name" value="Aldehyde Dehydrogenase, Chain A, domain 1"/>
    <property type="match status" value="1"/>
</dbReference>
<organism evidence="7">
    <name type="scientific">Bosea sp. NBC_00436</name>
    <dbReference type="NCBI Taxonomy" id="2969620"/>
    <lineage>
        <taxon>Bacteria</taxon>
        <taxon>Pseudomonadati</taxon>
        <taxon>Pseudomonadota</taxon>
        <taxon>Alphaproteobacteria</taxon>
        <taxon>Hyphomicrobiales</taxon>
        <taxon>Boseaceae</taxon>
        <taxon>Bosea</taxon>
    </lineage>
</organism>
<sequence length="483" mass="52057">MKHYGKLFIDGAWTEPSTNGQRELVDPTTEEVFATVGMGGLEDVNRAIAAARKAFPAYSNTTVAERVDLIDSIIAAYEERLDDFAGVMAQEAGIPKSARAQATGPVEHMKVARSLIKTYHFEAQLADTIIRREPIGVCALIAPWNWPIQTASNKVIYALAAGCTAVLKPSDASPLSAILLTEVLEKAGVPAGVFNLIIGKGRVVGEAMSSHPEVDMISFTGSTQAGIKVGEAAARTVKRTSLELGGKSANIVLKDADLEKAARWNIQRCFFNTGQSCHAPSRMLVHESQVEAVLPYLADEVAKYRLGDPRDPATTMGPVVNRAQFESIQRYIQTGIDEGGRVVTGGVGRPDGLNRGFFTRPTVFADVSPDMTIAQEEIFGPVLAVLPYATEEQALEIANDSPYGLGGYVFSEDRERGYAFASGLRAGRISFNGAPTNSWTPMGGYKQSGIGREMGVFGLEEYLEIKSVYGFEKEARSLKPLAP</sequence>
<dbReference type="InterPro" id="IPR029510">
    <property type="entry name" value="Ald_DH_CS_GLU"/>
</dbReference>
<proteinExistence type="inferred from homology"/>
<dbReference type="InterPro" id="IPR016162">
    <property type="entry name" value="Ald_DH_N"/>
</dbReference>
<evidence type="ECO:0000256" key="5">
    <source>
        <dbReference type="RuleBase" id="RU003345"/>
    </source>
</evidence>
<accession>A0A9E7ZJN4</accession>
<dbReference type="InterPro" id="IPR015590">
    <property type="entry name" value="Aldehyde_DH_dom"/>
</dbReference>
<dbReference type="GO" id="GO:0016620">
    <property type="term" value="F:oxidoreductase activity, acting on the aldehyde or oxo group of donors, NAD or NADP as acceptor"/>
    <property type="evidence" value="ECO:0007669"/>
    <property type="project" value="InterPro"/>
</dbReference>
<evidence type="ECO:0000256" key="1">
    <source>
        <dbReference type="ARBA" id="ARBA00009986"/>
    </source>
</evidence>
<evidence type="ECO:0000313" key="7">
    <source>
        <dbReference type="EMBL" id="UZF86093.1"/>
    </source>
</evidence>
<dbReference type="SUPFAM" id="SSF53720">
    <property type="entry name" value="ALDH-like"/>
    <property type="match status" value="1"/>
</dbReference>
<evidence type="ECO:0000256" key="4">
    <source>
        <dbReference type="PROSITE-ProRule" id="PRU10007"/>
    </source>
</evidence>
<evidence type="ECO:0000256" key="2">
    <source>
        <dbReference type="ARBA" id="ARBA00023002"/>
    </source>
</evidence>
<protein>
    <submittedName>
        <fullName evidence="7">Aldehyde dehydrogenase family protein</fullName>
    </submittedName>
</protein>
<dbReference type="FunFam" id="3.40.309.10:FF:000012">
    <property type="entry name" value="Betaine aldehyde dehydrogenase"/>
    <property type="match status" value="1"/>
</dbReference>
<evidence type="ECO:0000259" key="6">
    <source>
        <dbReference type="Pfam" id="PF00171"/>
    </source>
</evidence>
<reference evidence="7" key="1">
    <citation type="submission" date="2022-08" db="EMBL/GenBank/DDBJ databases">
        <title>Complete Genome Sequences of 2 Bosea sp. soil isolates.</title>
        <authorList>
            <person name="Alvarez Arevalo M."/>
            <person name="Sterndorff E.B."/>
            <person name="Faurdal D."/>
            <person name="Joergensen T.S."/>
            <person name="Weber T."/>
        </authorList>
    </citation>
    <scope>NUCLEOTIDE SEQUENCE</scope>
    <source>
        <strain evidence="7">NBC_00436</strain>
    </source>
</reference>
<dbReference type="CDD" id="cd07138">
    <property type="entry name" value="ALDH_CddD_SSP0762"/>
    <property type="match status" value="1"/>
</dbReference>
<feature type="domain" description="Aldehyde dehydrogenase" evidence="6">
    <location>
        <begin position="13"/>
        <end position="468"/>
    </location>
</feature>